<feature type="domain" description="ArsA/GET3 Anion-transporting ATPase-like" evidence="2">
    <location>
        <begin position="3"/>
        <end position="293"/>
    </location>
</feature>
<organism evidence="3 4">
    <name type="scientific">Fusibacter paucivorans</name>
    <dbReference type="NCBI Taxonomy" id="76009"/>
    <lineage>
        <taxon>Bacteria</taxon>
        <taxon>Bacillati</taxon>
        <taxon>Bacillota</taxon>
        <taxon>Clostridia</taxon>
        <taxon>Eubacteriales</taxon>
        <taxon>Eubacteriales Family XII. Incertae Sedis</taxon>
        <taxon>Fusibacter</taxon>
    </lineage>
</organism>
<evidence type="ECO:0000313" key="3">
    <source>
        <dbReference type="EMBL" id="MBS7527613.1"/>
    </source>
</evidence>
<reference evidence="3 4" key="1">
    <citation type="submission" date="2021-05" db="EMBL/GenBank/DDBJ databases">
        <title>Fusibacter ferrireducens sp. nov., an anaerobic, sulfur- and Fe-reducing bacterium isolated from the mangrove sediment.</title>
        <authorList>
            <person name="Qiu D."/>
        </authorList>
    </citation>
    <scope>NUCLEOTIDE SEQUENCE [LARGE SCALE GENOMIC DNA]</scope>
    <source>
        <strain evidence="3 4">DSM 12116</strain>
    </source>
</reference>
<sequence>MNKFVFFGGKGGVGKTTSSAAYAYHCSKEGQKTLVVSTDPAHSLCDIFQMPIGPKVITIGLNLDALEIDPALESEAYIERIKINMKETVSPVIIGEIEKQLDAASVSPGSEESAIFDKMIEIVNDYGDRYDKIIFDTAPTGHTLRLLSLPELLGGWLDKLIEKREKAVKLLQIANRDVKKPVSEDPIVSILSKRKESLEKARATLIDAAHISFVFVLNPEKMPLEETKKAVAVLEKYHIPVNDIVVNRILPDHMTDSFWQARKTLEKQYLSEIDSSFRNQRIIKIPLLDSDVSEAHIAAIAAYFNEISQ</sequence>
<dbReference type="RefSeq" id="WP_213237475.1">
    <property type="nucleotide sequence ID" value="NZ_JAHBCL010000022.1"/>
</dbReference>
<dbReference type="Gene3D" id="3.40.50.300">
    <property type="entry name" value="P-loop containing nucleotide triphosphate hydrolases"/>
    <property type="match status" value="1"/>
</dbReference>
<dbReference type="Proteomes" id="UP000746471">
    <property type="component" value="Unassembled WGS sequence"/>
</dbReference>
<dbReference type="PANTHER" id="PTHR10803:SF3">
    <property type="entry name" value="ATPASE GET3"/>
    <property type="match status" value="1"/>
</dbReference>
<proteinExistence type="inferred from homology"/>
<dbReference type="EMBL" id="JAHBCL010000022">
    <property type="protein sequence ID" value="MBS7527613.1"/>
    <property type="molecule type" value="Genomic_DNA"/>
</dbReference>
<dbReference type="NCBIfam" id="TIGR00345">
    <property type="entry name" value="GET3_arsA_TRC40"/>
    <property type="match status" value="1"/>
</dbReference>
<dbReference type="Pfam" id="PF02374">
    <property type="entry name" value="ArsA_ATPase"/>
    <property type="match status" value="1"/>
</dbReference>
<dbReference type="InterPro" id="IPR016300">
    <property type="entry name" value="ATPase_ArsA/GET3"/>
</dbReference>
<keyword evidence="4" id="KW-1185">Reference proteome</keyword>
<dbReference type="PANTHER" id="PTHR10803">
    <property type="entry name" value="ARSENICAL PUMP-DRIVING ATPASE ARSENITE-TRANSLOCATING ATPASE"/>
    <property type="match status" value="1"/>
</dbReference>
<accession>A0ABS5PRB7</accession>
<evidence type="ECO:0000313" key="4">
    <source>
        <dbReference type="Proteomes" id="UP000746471"/>
    </source>
</evidence>
<gene>
    <name evidence="3" type="ORF">KHM83_13085</name>
</gene>
<dbReference type="CDD" id="cd02035">
    <property type="entry name" value="ArsA"/>
    <property type="match status" value="1"/>
</dbReference>
<dbReference type="SUPFAM" id="SSF52540">
    <property type="entry name" value="P-loop containing nucleoside triphosphate hydrolases"/>
    <property type="match status" value="1"/>
</dbReference>
<comment type="caution">
    <text evidence="3">The sequence shown here is derived from an EMBL/GenBank/DDBJ whole genome shotgun (WGS) entry which is preliminary data.</text>
</comment>
<evidence type="ECO:0000259" key="2">
    <source>
        <dbReference type="Pfam" id="PF02374"/>
    </source>
</evidence>
<dbReference type="InterPro" id="IPR027417">
    <property type="entry name" value="P-loop_NTPase"/>
</dbReference>
<name>A0ABS5PRB7_9FIRM</name>
<protein>
    <submittedName>
        <fullName evidence="3">ArsA family ATPase</fullName>
    </submittedName>
</protein>
<evidence type="ECO:0000256" key="1">
    <source>
        <dbReference type="ARBA" id="ARBA00011040"/>
    </source>
</evidence>
<dbReference type="InterPro" id="IPR025723">
    <property type="entry name" value="ArsA/GET3_ATPase-like"/>
</dbReference>
<comment type="similarity">
    <text evidence="1">Belongs to the arsA ATPase family.</text>
</comment>